<accession>A0A6B8WJ69</accession>
<feature type="transmembrane region" description="Helical" evidence="1">
    <location>
        <begin position="68"/>
        <end position="92"/>
    </location>
</feature>
<gene>
    <name evidence="2" type="ORF">COCCU_02920</name>
</gene>
<dbReference type="EMBL" id="CP046455">
    <property type="protein sequence ID" value="QGU06538.1"/>
    <property type="molecule type" value="Genomic_DNA"/>
</dbReference>
<dbReference type="Proteomes" id="UP000424462">
    <property type="component" value="Chromosome"/>
</dbReference>
<sequence>MFISFIRPARRELLISFIILAVLLFGGRFLAFAGSTWNALTCAGTAIIFAVLATRLRAVRSLDVPLRTWFSGLLASAAIWSMLLGVIGTATATLNQHLSPWYALYDDFLITSGPAYPLDTNGIPYFMADAGQSVSSVLLTLLVYFFAFLAAAGVGALIGMIRIRSNAVLTVLAVGVLVIGLLAFAILLPGNARLTIPDQSYVTAFSNQGYAELFLIAGIPVALIGFLLAWWAARRIEV</sequence>
<evidence type="ECO:0000313" key="2">
    <source>
        <dbReference type="EMBL" id="QGU06538.1"/>
    </source>
</evidence>
<dbReference type="AlphaFoldDB" id="A0A6B8WJ69"/>
<dbReference type="RefSeq" id="WP_156230130.1">
    <property type="nucleotide sequence ID" value="NZ_CP046455.1"/>
</dbReference>
<evidence type="ECO:0008006" key="4">
    <source>
        <dbReference type="Google" id="ProtNLM"/>
    </source>
</evidence>
<reference evidence="2 3" key="1">
    <citation type="submission" date="2019-11" db="EMBL/GenBank/DDBJ databases">
        <title>Complete genome sequence of Corynebacterium kalinowskii 1959, a novel Corynebacterium species isolated from soil of a small paddock in Vilsendorf, Germany.</title>
        <authorList>
            <person name="Schaffert L."/>
            <person name="Ruwe M."/>
            <person name="Milse J."/>
            <person name="Hanuschka K."/>
            <person name="Ortseifen V."/>
            <person name="Droste J."/>
            <person name="Brandt D."/>
            <person name="Schlueter L."/>
            <person name="Kutter Y."/>
            <person name="Vinke S."/>
            <person name="Viehoefer P."/>
            <person name="Jacob L."/>
            <person name="Luebke N.-C."/>
            <person name="Schulte-Berndt E."/>
            <person name="Hain C."/>
            <person name="Linder M."/>
            <person name="Schmidt P."/>
            <person name="Wollenschlaeger L."/>
            <person name="Luttermann T."/>
            <person name="Thieme E."/>
            <person name="Hassa J."/>
            <person name="Haak M."/>
            <person name="Wittchen M."/>
            <person name="Mentz A."/>
            <person name="Persicke M."/>
            <person name="Busche T."/>
            <person name="Ruckert C."/>
        </authorList>
    </citation>
    <scope>NUCLEOTIDE SEQUENCE [LARGE SCALE GENOMIC DNA]</scope>
    <source>
        <strain evidence="2 3">2039</strain>
    </source>
</reference>
<proteinExistence type="predicted"/>
<feature type="transmembrane region" description="Helical" evidence="1">
    <location>
        <begin position="137"/>
        <end position="161"/>
    </location>
</feature>
<feature type="transmembrane region" description="Helical" evidence="1">
    <location>
        <begin position="12"/>
        <end position="31"/>
    </location>
</feature>
<feature type="transmembrane region" description="Helical" evidence="1">
    <location>
        <begin position="168"/>
        <end position="190"/>
    </location>
</feature>
<name>A0A6B8WJ69_9CORY</name>
<feature type="transmembrane region" description="Helical" evidence="1">
    <location>
        <begin position="210"/>
        <end position="233"/>
    </location>
</feature>
<protein>
    <recommendedName>
        <fullName evidence="4">ABC-2 family transporter protein</fullName>
    </recommendedName>
</protein>
<evidence type="ECO:0000313" key="3">
    <source>
        <dbReference type="Proteomes" id="UP000424462"/>
    </source>
</evidence>
<keyword evidence="1" id="KW-1133">Transmembrane helix</keyword>
<dbReference type="KEGG" id="cok:COCCU_02920"/>
<keyword evidence="3" id="KW-1185">Reference proteome</keyword>
<keyword evidence="1" id="KW-0812">Transmembrane</keyword>
<keyword evidence="1" id="KW-0472">Membrane</keyword>
<organism evidence="2 3">
    <name type="scientific">Corynebacterium occultum</name>
    <dbReference type="NCBI Taxonomy" id="2675219"/>
    <lineage>
        <taxon>Bacteria</taxon>
        <taxon>Bacillati</taxon>
        <taxon>Actinomycetota</taxon>
        <taxon>Actinomycetes</taxon>
        <taxon>Mycobacteriales</taxon>
        <taxon>Corynebacteriaceae</taxon>
        <taxon>Corynebacterium</taxon>
    </lineage>
</organism>
<evidence type="ECO:0000256" key="1">
    <source>
        <dbReference type="SAM" id="Phobius"/>
    </source>
</evidence>
<feature type="transmembrane region" description="Helical" evidence="1">
    <location>
        <begin position="37"/>
        <end position="56"/>
    </location>
</feature>